<feature type="domain" description="ZSWIM3 N-terminal" evidence="2">
    <location>
        <begin position="92"/>
        <end position="195"/>
    </location>
</feature>
<dbReference type="InterPro" id="IPR040854">
    <property type="entry name" value="ZSWIM9"/>
</dbReference>
<feature type="region of interest" description="Disordered" evidence="1">
    <location>
        <begin position="34"/>
        <end position="84"/>
    </location>
</feature>
<feature type="compositionally biased region" description="Polar residues" evidence="1">
    <location>
        <begin position="413"/>
        <end position="435"/>
    </location>
</feature>
<gene>
    <name evidence="3" type="ORF">BOKJ2_LOCUS6862</name>
</gene>
<reference evidence="3" key="1">
    <citation type="submission" date="2020-09" db="EMBL/GenBank/DDBJ databases">
        <authorList>
            <person name="Kikuchi T."/>
        </authorList>
    </citation>
    <scope>NUCLEOTIDE SEQUENCE</scope>
    <source>
        <strain evidence="3">SH1</strain>
    </source>
</reference>
<dbReference type="Proteomes" id="UP000614601">
    <property type="component" value="Unassembled WGS sequence"/>
</dbReference>
<dbReference type="EMBL" id="CAJFCW020000003">
    <property type="protein sequence ID" value="CAG9106924.1"/>
    <property type="molecule type" value="Genomic_DNA"/>
</dbReference>
<dbReference type="Pfam" id="PF21599">
    <property type="entry name" value="ZSWIM3_N"/>
    <property type="match status" value="1"/>
</dbReference>
<feature type="compositionally biased region" description="Basic and acidic residues" evidence="1">
    <location>
        <begin position="70"/>
        <end position="84"/>
    </location>
</feature>
<evidence type="ECO:0000259" key="2">
    <source>
        <dbReference type="Pfam" id="PF21599"/>
    </source>
</evidence>
<protein>
    <recommendedName>
        <fullName evidence="2">ZSWIM3 N-terminal domain-containing protein</fullName>
    </recommendedName>
</protein>
<sequence length="813" mass="87848">MDQNGAMKEAENQENTTISDLICDSNIFALNGRMVSSESQKRKADPLEDSIDQSTSSQPSQKRPKKPIKVPREQSDDPRAAEFSSKDDGIYMGAEFKDWHTFNELFKKWMGKHNQPFRISSSDKFTNADGSWNEKVGYRSIVYHCPRYGDVRVRGEGKRMKQMYLPCQCTATIRLNYHSMTQVLRITTFRPLHNHELNEEEFTKLKIKRAMKQRNSSSPLTVQASSGSSSEISSGPSSTNTVSPNTMSAGDILGYLHTTGDILNHLRNHGDILGNIRNNNDILSQLRAQAGLQGLNGQGGGLQGYVGNGRLQSNNGNAGGQNSNIGLQSCKTGLQSRGTGIQAHNVNLQGQNGGLQGFNLADLNKIASMSQQMGMNKFDQVVNGDENGNEAQNGTRNESLTKGNDAVNDEGTNRSNEVGRASSNGNGLYNGSFDGQVNDGLPNGQVKEESLKVAGEEGFLNISDHSNAGFCNSNYTNGAFSKLDQANGSYPSSKADILANSTTYPRPDSPASPPNNGLSYDDQLRLLNEQLNQNSLLGNMLLNLLNIMTMQSASSQQNIPMCHQNMPLSQQLNPFERQSTSPFRRSGTGVERAGTPLGRIGSPIGQCSPMSQTVASYCQNGTNFGGNGTALGLNSTKLPLLGTGIGTNGTSLAETGTALQNVSTLGQTSPALAQTGSPLGQNSTPSGRGASIQPCLDNSLLNQLRQALVQKGRQADLQSQDSLTQAQELPPHQDIPQVNESLLQLSDSILQSHDLSLQSQNLISQQDLSSIHYYNPQMNAQAYSQPAQPTQANDGAQQLLRLLQTLQPTGNRF</sequence>
<feature type="compositionally biased region" description="Polar residues" evidence="1">
    <location>
        <begin position="389"/>
        <end position="402"/>
    </location>
</feature>
<feature type="compositionally biased region" description="Low complexity" evidence="1">
    <location>
        <begin position="225"/>
        <end position="238"/>
    </location>
</feature>
<organism evidence="3 4">
    <name type="scientific">Bursaphelenchus okinawaensis</name>
    <dbReference type="NCBI Taxonomy" id="465554"/>
    <lineage>
        <taxon>Eukaryota</taxon>
        <taxon>Metazoa</taxon>
        <taxon>Ecdysozoa</taxon>
        <taxon>Nematoda</taxon>
        <taxon>Chromadorea</taxon>
        <taxon>Rhabditida</taxon>
        <taxon>Tylenchina</taxon>
        <taxon>Tylenchomorpha</taxon>
        <taxon>Aphelenchoidea</taxon>
        <taxon>Aphelenchoididae</taxon>
        <taxon>Bursaphelenchus</taxon>
    </lineage>
</organism>
<evidence type="ECO:0000256" key="1">
    <source>
        <dbReference type="SAM" id="MobiDB-lite"/>
    </source>
</evidence>
<comment type="caution">
    <text evidence="3">The sequence shown here is derived from an EMBL/GenBank/DDBJ whole genome shotgun (WGS) entry which is preliminary data.</text>
</comment>
<proteinExistence type="predicted"/>
<evidence type="ECO:0000313" key="4">
    <source>
        <dbReference type="Proteomes" id="UP000614601"/>
    </source>
</evidence>
<dbReference type="EMBL" id="CAJFDH010000003">
    <property type="protein sequence ID" value="CAD5216987.1"/>
    <property type="molecule type" value="Genomic_DNA"/>
</dbReference>
<dbReference type="InterPro" id="IPR048325">
    <property type="entry name" value="ZSWIM3_N"/>
</dbReference>
<dbReference type="Proteomes" id="UP000783686">
    <property type="component" value="Unassembled WGS sequence"/>
</dbReference>
<feature type="region of interest" description="Disordered" evidence="1">
    <location>
        <begin position="209"/>
        <end position="245"/>
    </location>
</feature>
<feature type="region of interest" description="Disordered" evidence="1">
    <location>
        <begin position="669"/>
        <end position="692"/>
    </location>
</feature>
<accession>A0A811KPJ3</accession>
<keyword evidence="4" id="KW-1185">Reference proteome</keyword>
<feature type="compositionally biased region" description="Polar residues" evidence="1">
    <location>
        <begin position="213"/>
        <end position="224"/>
    </location>
</feature>
<name>A0A811KPJ3_9BILA</name>
<dbReference type="OrthoDB" id="5915810at2759"/>
<feature type="region of interest" description="Disordered" evidence="1">
    <location>
        <begin position="380"/>
        <end position="444"/>
    </location>
</feature>
<feature type="region of interest" description="Disordered" evidence="1">
    <location>
        <begin position="578"/>
        <end position="605"/>
    </location>
</feature>
<evidence type="ECO:0000313" key="3">
    <source>
        <dbReference type="EMBL" id="CAD5216987.1"/>
    </source>
</evidence>
<dbReference type="AlphaFoldDB" id="A0A811KPJ3"/>
<dbReference type="PANTHER" id="PTHR47086">
    <property type="entry name" value="BTB DOMAIN-CONTAINING PROTEIN"/>
    <property type="match status" value="1"/>
</dbReference>
<dbReference type="PANTHER" id="PTHR47086:SF4">
    <property type="entry name" value="BTB DOMAIN-CONTAINING PROTEIN"/>
    <property type="match status" value="1"/>
</dbReference>
<feature type="region of interest" description="Disordered" evidence="1">
    <location>
        <begin position="498"/>
        <end position="520"/>
    </location>
</feature>
<feature type="compositionally biased region" description="Polar residues" evidence="1">
    <location>
        <begin position="669"/>
        <end position="686"/>
    </location>
</feature>
<feature type="compositionally biased region" description="Polar residues" evidence="1">
    <location>
        <begin position="52"/>
        <end position="61"/>
    </location>
</feature>